<comment type="caution">
    <text evidence="1">The sequence shown here is derived from an EMBL/GenBank/DDBJ whole genome shotgun (WGS) entry which is preliminary data.</text>
</comment>
<evidence type="ECO:0000313" key="1">
    <source>
        <dbReference type="EMBL" id="MFC6786623.1"/>
    </source>
</evidence>
<dbReference type="AlphaFoldDB" id="A0ABD5TF55"/>
<dbReference type="GeneID" id="81209710"/>
<sequence>MSTQRCDGCDRRVRLGGGIGDFWSFETGSTDGLTLELADGSEYFLCYDCIDALPDDEEVTRAHVEALPDASDDD</sequence>
<gene>
    <name evidence="1" type="ORF">ACFQFD_11665</name>
</gene>
<keyword evidence="2" id="KW-1185">Reference proteome</keyword>
<dbReference type="InterPro" id="IPR055983">
    <property type="entry name" value="DUF7561"/>
</dbReference>
<dbReference type="EMBL" id="JBHSWX010000012">
    <property type="protein sequence ID" value="MFC6786623.1"/>
    <property type="molecule type" value="Genomic_DNA"/>
</dbReference>
<proteinExistence type="predicted"/>
<accession>A0ABD5TF55</accession>
<evidence type="ECO:0000313" key="2">
    <source>
        <dbReference type="Proteomes" id="UP001596443"/>
    </source>
</evidence>
<dbReference type="Pfam" id="PF24442">
    <property type="entry name" value="DUF7561"/>
    <property type="match status" value="1"/>
</dbReference>
<name>A0ABD5TF55_9EURY</name>
<dbReference type="RefSeq" id="WP_284060839.1">
    <property type="nucleotide sequence ID" value="NZ_CP126158.1"/>
</dbReference>
<dbReference type="Proteomes" id="UP001596443">
    <property type="component" value="Unassembled WGS sequence"/>
</dbReference>
<protein>
    <recommendedName>
        <fullName evidence="3">Small CPxCG-related zinc finger protein</fullName>
    </recommendedName>
</protein>
<organism evidence="1 2">
    <name type="scientific">Halobaculum halobium</name>
    <dbReference type="NCBI Taxonomy" id="3032281"/>
    <lineage>
        <taxon>Archaea</taxon>
        <taxon>Methanobacteriati</taxon>
        <taxon>Methanobacteriota</taxon>
        <taxon>Stenosarchaea group</taxon>
        <taxon>Halobacteria</taxon>
        <taxon>Halobacteriales</taxon>
        <taxon>Haloferacaceae</taxon>
        <taxon>Halobaculum</taxon>
    </lineage>
</organism>
<evidence type="ECO:0008006" key="3">
    <source>
        <dbReference type="Google" id="ProtNLM"/>
    </source>
</evidence>
<reference evidence="1 2" key="1">
    <citation type="journal article" date="2019" name="Int. J. Syst. Evol. Microbiol.">
        <title>The Global Catalogue of Microorganisms (GCM) 10K type strain sequencing project: providing services to taxonomists for standard genome sequencing and annotation.</title>
        <authorList>
            <consortium name="The Broad Institute Genomics Platform"/>
            <consortium name="The Broad Institute Genome Sequencing Center for Infectious Disease"/>
            <person name="Wu L."/>
            <person name="Ma J."/>
        </authorList>
    </citation>
    <scope>NUCLEOTIDE SEQUENCE [LARGE SCALE GENOMIC DNA]</scope>
    <source>
        <strain evidence="1 2">SYNS20</strain>
    </source>
</reference>